<dbReference type="EMBL" id="JAKGCU010000001">
    <property type="protein sequence ID" value="MCF3937190.1"/>
    <property type="molecule type" value="Genomic_DNA"/>
</dbReference>
<name>A0ABS9DD93_9ACTN</name>
<dbReference type="InterPro" id="IPR010982">
    <property type="entry name" value="Lambda_DNA-bd_dom_sf"/>
</dbReference>
<reference evidence="2" key="1">
    <citation type="submission" date="2022-01" db="EMBL/GenBank/DDBJ databases">
        <title>Gordonia xiamenensis sp. nov., isolated from surface seawater in Xiamen.</title>
        <authorList>
            <person name="He Y.F."/>
        </authorList>
    </citation>
    <scope>NUCLEOTIDE SEQUENCE</scope>
    <source>
        <strain evidence="2">GW1C4-4</strain>
    </source>
</reference>
<dbReference type="RefSeq" id="WP_235721795.1">
    <property type="nucleotide sequence ID" value="NZ_JAKGCU010000001.1"/>
</dbReference>
<dbReference type="PROSITE" id="PS50943">
    <property type="entry name" value="HTH_CROC1"/>
    <property type="match status" value="1"/>
</dbReference>
<dbReference type="Proteomes" id="UP001108089">
    <property type="component" value="Unassembled WGS sequence"/>
</dbReference>
<evidence type="ECO:0000313" key="3">
    <source>
        <dbReference type="Proteomes" id="UP001108089"/>
    </source>
</evidence>
<dbReference type="CDD" id="cd00093">
    <property type="entry name" value="HTH_XRE"/>
    <property type="match status" value="1"/>
</dbReference>
<dbReference type="SUPFAM" id="SSF47413">
    <property type="entry name" value="lambda repressor-like DNA-binding domains"/>
    <property type="match status" value="1"/>
</dbReference>
<dbReference type="Pfam" id="PF01381">
    <property type="entry name" value="HTH_3"/>
    <property type="match status" value="1"/>
</dbReference>
<organism evidence="2 3">
    <name type="scientific">Gordonia tangerina</name>
    <dbReference type="NCBI Taxonomy" id="2911060"/>
    <lineage>
        <taxon>Bacteria</taxon>
        <taxon>Bacillati</taxon>
        <taxon>Actinomycetota</taxon>
        <taxon>Actinomycetes</taxon>
        <taxon>Mycobacteriales</taxon>
        <taxon>Gordoniaceae</taxon>
        <taxon>Gordonia</taxon>
    </lineage>
</organism>
<protein>
    <submittedName>
        <fullName evidence="2">Helix-turn-helix domain-containing protein</fullName>
    </submittedName>
</protein>
<dbReference type="Gene3D" id="1.10.260.40">
    <property type="entry name" value="lambda repressor-like DNA-binding domains"/>
    <property type="match status" value="1"/>
</dbReference>
<keyword evidence="3" id="KW-1185">Reference proteome</keyword>
<sequence length="182" mass="20471">MPLRGADYLQRAEQLCRILRSYRVLRGLTQQQLADELGMAQTMVSKIESRERRLDLIELEGYLAPLGRTVRDLLADMETTPLPEMPQPKPSRLARQGKSAYEDVIRITAPAAVQRDIETLIDVHLEADGVEVTVDLLNAIVGYVSEADDPSHHYAVDLSQVPEHSRDSIAAALRSDKRWTIE</sequence>
<accession>A0ABS9DD93</accession>
<feature type="domain" description="HTH cro/C1-type" evidence="1">
    <location>
        <begin position="19"/>
        <end position="73"/>
    </location>
</feature>
<gene>
    <name evidence="2" type="ORF">L1892_02185</name>
</gene>
<comment type="caution">
    <text evidence="2">The sequence shown here is derived from an EMBL/GenBank/DDBJ whole genome shotgun (WGS) entry which is preliminary data.</text>
</comment>
<evidence type="ECO:0000259" key="1">
    <source>
        <dbReference type="PROSITE" id="PS50943"/>
    </source>
</evidence>
<dbReference type="InterPro" id="IPR001387">
    <property type="entry name" value="Cro/C1-type_HTH"/>
</dbReference>
<dbReference type="SMART" id="SM00530">
    <property type="entry name" value="HTH_XRE"/>
    <property type="match status" value="1"/>
</dbReference>
<proteinExistence type="predicted"/>
<evidence type="ECO:0000313" key="2">
    <source>
        <dbReference type="EMBL" id="MCF3937190.1"/>
    </source>
</evidence>